<evidence type="ECO:0000256" key="1">
    <source>
        <dbReference type="ARBA" id="ARBA00004123"/>
    </source>
</evidence>
<dbReference type="GO" id="GO:0000981">
    <property type="term" value="F:DNA-binding transcription factor activity, RNA polymerase II-specific"/>
    <property type="evidence" value="ECO:0007669"/>
    <property type="project" value="TreeGrafter"/>
</dbReference>
<evidence type="ECO:0000256" key="2">
    <source>
        <dbReference type="ARBA" id="ARBA00023015"/>
    </source>
</evidence>
<comment type="subcellular location">
    <subcellularLocation>
        <location evidence="1">Nucleus</location>
    </subcellularLocation>
</comment>
<keyword evidence="4" id="KW-0804">Transcription</keyword>
<proteinExistence type="predicted"/>
<evidence type="ECO:0000313" key="8">
    <source>
        <dbReference type="Proteomes" id="UP001172673"/>
    </source>
</evidence>
<keyword evidence="2" id="KW-0805">Transcription regulation</keyword>
<sequence length="605" mass="67264">MPPQAIVNSLSGKPEQYQASRSDTSPVTSVPARSFQGPTASADGQCTGGYEKGLRPLLATSTSRVIEKTTLDPNQIQHFFNIYVSFYHTAFPVILQASPDHIYEASPLLFWTIIMTAARHDSPDFLLLQVLVPAVKKLLWSTIANPPHTLPGLQAMSILCVWTFPGPSMPIDITFILAGILKSAALHAGLHRPDVLTHYSRMKFALTTAELNEAVHIWCCIYIAVEGVAVGNGQQPYFYADRTIDKASDASNPHELSEMLHQAILLQAFCNKVHLAMFDVDRLEESAAQSTRTSILRALEGDLRELENRLCLSRSRRPSTQFLSSRFQLHAYWLFVEEETPPRREGIIKAFNTAIQLVNEISRGDMDGNPAKYLRFSAVRTCATAAIFMSRIIHSSYRQYVDVDQGTYAFNTALSIFRQCSVEDNDMNGRKTKVLAQIWNIHAELCQTNPQPPSLVLKSRLFFSIAHDALWLWRESYAGQPGNGAPGLPSPLLSPISTKRHLDPASIDRQQVPSPLPAHRVGYSNKNIQRPNTSDDHTDLSASAGHLFSPMDNFTNAVSVGHSMVGPLEPEDTAPNAGYLTPDAMHFDMMFPDPYSDQTWLETMI</sequence>
<dbReference type="EMBL" id="JAPDRK010000014">
    <property type="protein sequence ID" value="KAJ9606299.1"/>
    <property type="molecule type" value="Genomic_DNA"/>
</dbReference>
<protein>
    <recommendedName>
        <fullName evidence="9">Transcription factor domain-containing protein</fullName>
    </recommendedName>
</protein>
<keyword evidence="5" id="KW-0539">Nucleus</keyword>
<keyword evidence="3" id="KW-0238">DNA-binding</keyword>
<dbReference type="AlphaFoldDB" id="A0AA38X3S6"/>
<accession>A0AA38X3S6</accession>
<dbReference type="PANTHER" id="PTHR31845:SF21">
    <property type="entry name" value="REGULATORY PROTEIN LEU3"/>
    <property type="match status" value="1"/>
</dbReference>
<feature type="region of interest" description="Disordered" evidence="6">
    <location>
        <begin position="1"/>
        <end position="46"/>
    </location>
</feature>
<dbReference type="GO" id="GO:0005634">
    <property type="term" value="C:nucleus"/>
    <property type="evidence" value="ECO:0007669"/>
    <property type="project" value="UniProtKB-SubCell"/>
</dbReference>
<evidence type="ECO:0000313" key="7">
    <source>
        <dbReference type="EMBL" id="KAJ9606299.1"/>
    </source>
</evidence>
<dbReference type="PANTHER" id="PTHR31845">
    <property type="entry name" value="FINGER DOMAIN PROTEIN, PUTATIVE-RELATED"/>
    <property type="match status" value="1"/>
</dbReference>
<comment type="caution">
    <text evidence="7">The sequence shown here is derived from an EMBL/GenBank/DDBJ whole genome shotgun (WGS) entry which is preliminary data.</text>
</comment>
<dbReference type="InterPro" id="IPR051089">
    <property type="entry name" value="prtT"/>
</dbReference>
<dbReference type="GO" id="GO:0000976">
    <property type="term" value="F:transcription cis-regulatory region binding"/>
    <property type="evidence" value="ECO:0007669"/>
    <property type="project" value="TreeGrafter"/>
</dbReference>
<evidence type="ECO:0000256" key="6">
    <source>
        <dbReference type="SAM" id="MobiDB-lite"/>
    </source>
</evidence>
<gene>
    <name evidence="7" type="ORF">H2200_009260</name>
</gene>
<feature type="compositionally biased region" description="Polar residues" evidence="6">
    <location>
        <begin position="1"/>
        <end position="28"/>
    </location>
</feature>
<evidence type="ECO:0000256" key="5">
    <source>
        <dbReference type="ARBA" id="ARBA00023242"/>
    </source>
</evidence>
<organism evidence="7 8">
    <name type="scientific">Cladophialophora chaetospira</name>
    <dbReference type="NCBI Taxonomy" id="386627"/>
    <lineage>
        <taxon>Eukaryota</taxon>
        <taxon>Fungi</taxon>
        <taxon>Dikarya</taxon>
        <taxon>Ascomycota</taxon>
        <taxon>Pezizomycotina</taxon>
        <taxon>Eurotiomycetes</taxon>
        <taxon>Chaetothyriomycetidae</taxon>
        <taxon>Chaetothyriales</taxon>
        <taxon>Herpotrichiellaceae</taxon>
        <taxon>Cladophialophora</taxon>
    </lineage>
</organism>
<dbReference type="CDD" id="cd12148">
    <property type="entry name" value="fungal_TF_MHR"/>
    <property type="match status" value="1"/>
</dbReference>
<evidence type="ECO:0008006" key="9">
    <source>
        <dbReference type="Google" id="ProtNLM"/>
    </source>
</evidence>
<keyword evidence="8" id="KW-1185">Reference proteome</keyword>
<evidence type="ECO:0000256" key="4">
    <source>
        <dbReference type="ARBA" id="ARBA00023163"/>
    </source>
</evidence>
<evidence type="ECO:0000256" key="3">
    <source>
        <dbReference type="ARBA" id="ARBA00023125"/>
    </source>
</evidence>
<dbReference type="Proteomes" id="UP001172673">
    <property type="component" value="Unassembled WGS sequence"/>
</dbReference>
<feature type="region of interest" description="Disordered" evidence="6">
    <location>
        <begin position="508"/>
        <end position="538"/>
    </location>
</feature>
<name>A0AA38X3S6_9EURO</name>
<reference evidence="7" key="1">
    <citation type="submission" date="2022-10" db="EMBL/GenBank/DDBJ databases">
        <title>Culturing micro-colonial fungi from biological soil crusts in the Mojave desert and describing Neophaeococcomyces mojavensis, and introducing the new genera and species Taxawa tesnikishii.</title>
        <authorList>
            <person name="Kurbessoian T."/>
            <person name="Stajich J.E."/>
        </authorList>
    </citation>
    <scope>NUCLEOTIDE SEQUENCE</scope>
    <source>
        <strain evidence="7">TK_41</strain>
    </source>
</reference>